<dbReference type="EMBL" id="SPVG01000210">
    <property type="protein sequence ID" value="TFW17264.1"/>
    <property type="molecule type" value="Genomic_DNA"/>
</dbReference>
<dbReference type="AlphaFoldDB" id="A0A4Y9S6T2"/>
<evidence type="ECO:0000313" key="3">
    <source>
        <dbReference type="Proteomes" id="UP000297729"/>
    </source>
</evidence>
<sequence>MHNIEMRSSSPIRPAILLACSLVVAGARAQTYAPDYFVQFQAATAMEMVSRLPGFVFEGGNPGRGAAGNVLINGKRPAAKTDPLADMLARVPAAAVERIDMISGGAGGIDMQGYTRRWPMWCSSRWIWSPPAAPRPAT</sequence>
<feature type="signal peptide" evidence="1">
    <location>
        <begin position="1"/>
        <end position="29"/>
    </location>
</feature>
<keyword evidence="3" id="KW-1185">Reference proteome</keyword>
<evidence type="ECO:0000313" key="2">
    <source>
        <dbReference type="EMBL" id="TFW17264.1"/>
    </source>
</evidence>
<organism evidence="2 3">
    <name type="scientific">Duganella callida</name>
    <dbReference type="NCBI Taxonomy" id="2561932"/>
    <lineage>
        <taxon>Bacteria</taxon>
        <taxon>Pseudomonadati</taxon>
        <taxon>Pseudomonadota</taxon>
        <taxon>Betaproteobacteria</taxon>
        <taxon>Burkholderiales</taxon>
        <taxon>Oxalobacteraceae</taxon>
        <taxon>Telluria group</taxon>
        <taxon>Duganella</taxon>
    </lineage>
</organism>
<dbReference type="OrthoDB" id="7622322at2"/>
<comment type="caution">
    <text evidence="2">The sequence shown here is derived from an EMBL/GenBank/DDBJ whole genome shotgun (WGS) entry which is preliminary data.</text>
</comment>
<dbReference type="Proteomes" id="UP000297729">
    <property type="component" value="Unassembled WGS sequence"/>
</dbReference>
<dbReference type="RefSeq" id="WP_135203508.1">
    <property type="nucleotide sequence ID" value="NZ_SPVG01000210.1"/>
</dbReference>
<proteinExistence type="predicted"/>
<name>A0A4Y9S6T2_9BURK</name>
<keyword evidence="1" id="KW-0732">Signal</keyword>
<gene>
    <name evidence="2" type="ORF">E4L98_21070</name>
</gene>
<protein>
    <submittedName>
        <fullName evidence="2">Plug domain-containing protein</fullName>
    </submittedName>
</protein>
<evidence type="ECO:0000256" key="1">
    <source>
        <dbReference type="SAM" id="SignalP"/>
    </source>
</evidence>
<feature type="chain" id="PRO_5021473224" evidence="1">
    <location>
        <begin position="30"/>
        <end position="138"/>
    </location>
</feature>
<accession>A0A4Y9S6T2</accession>
<dbReference type="SUPFAM" id="SSF56935">
    <property type="entry name" value="Porins"/>
    <property type="match status" value="1"/>
</dbReference>
<reference evidence="2 3" key="1">
    <citation type="submission" date="2019-03" db="EMBL/GenBank/DDBJ databases">
        <title>Draft Genome Sequence of Duganella callidus sp. nov., a Novel Duganella Species Isolated from Cultivated Soil.</title>
        <authorList>
            <person name="Raths R."/>
            <person name="Peta V."/>
            <person name="Bucking H."/>
        </authorList>
    </citation>
    <scope>NUCLEOTIDE SEQUENCE [LARGE SCALE GENOMIC DNA]</scope>
    <source>
        <strain evidence="2 3">DN04</strain>
    </source>
</reference>